<evidence type="ECO:0000256" key="6">
    <source>
        <dbReference type="ARBA" id="ARBA00022884"/>
    </source>
</evidence>
<comment type="caution">
    <text evidence="9">The sequence shown here is derived from an EMBL/GenBank/DDBJ whole genome shotgun (WGS) entry which is preliminary data.</text>
</comment>
<organism evidence="9 10">
    <name type="scientific">Algoriphagus limi</name>
    <dbReference type="NCBI Taxonomy" id="2975273"/>
    <lineage>
        <taxon>Bacteria</taxon>
        <taxon>Pseudomonadati</taxon>
        <taxon>Bacteroidota</taxon>
        <taxon>Cytophagia</taxon>
        <taxon>Cytophagales</taxon>
        <taxon>Cyclobacteriaceae</taxon>
        <taxon>Algoriphagus</taxon>
    </lineage>
</organism>
<dbReference type="SUPFAM" id="SSF54211">
    <property type="entry name" value="Ribosomal protein S5 domain 2-like"/>
    <property type="match status" value="1"/>
</dbReference>
<proteinExistence type="inferred from homology"/>
<evidence type="ECO:0000256" key="8">
    <source>
        <dbReference type="NCBIfam" id="TIGR00188"/>
    </source>
</evidence>
<dbReference type="InterPro" id="IPR020539">
    <property type="entry name" value="RNase_P_CS"/>
</dbReference>
<dbReference type="EMBL" id="JANWGH010000004">
    <property type="protein sequence ID" value="MCS5491993.1"/>
    <property type="molecule type" value="Genomic_DNA"/>
</dbReference>
<comment type="similarity">
    <text evidence="7">Belongs to the RnpA family.</text>
</comment>
<evidence type="ECO:0000256" key="3">
    <source>
        <dbReference type="ARBA" id="ARBA00022722"/>
    </source>
</evidence>
<evidence type="ECO:0000313" key="10">
    <source>
        <dbReference type="Proteomes" id="UP001206788"/>
    </source>
</evidence>
<dbReference type="PANTHER" id="PTHR33992:SF1">
    <property type="entry name" value="RIBONUCLEASE P PROTEIN COMPONENT"/>
    <property type="match status" value="1"/>
</dbReference>
<dbReference type="Pfam" id="PF00825">
    <property type="entry name" value="Ribonuclease_P"/>
    <property type="match status" value="1"/>
</dbReference>
<accession>A0ABT2GB55</accession>
<sequence length="129" mass="15326">MNFRLPKTERLHSQKSIKELFDKGSSFFLYPFKVLYLVKDLEEHSSAPNQILFSVSKRKIKKATGRNLMKRRMREAYRINKHLLSNSSRQLFIGLLYVSSEAMDFKSLEEKTKKVLERIYSEVKNQPHE</sequence>
<evidence type="ECO:0000256" key="4">
    <source>
        <dbReference type="ARBA" id="ARBA00022759"/>
    </source>
</evidence>
<dbReference type="HAMAP" id="MF_00227">
    <property type="entry name" value="RNase_P"/>
    <property type="match status" value="1"/>
</dbReference>
<name>A0ABT2GB55_9BACT</name>
<dbReference type="Proteomes" id="UP001206788">
    <property type="component" value="Unassembled WGS sequence"/>
</dbReference>
<comment type="catalytic activity">
    <reaction evidence="7">
        <text>Endonucleolytic cleavage of RNA, removing 5'-extranucleotides from tRNA precursor.</text>
        <dbReference type="EC" id="3.1.26.5"/>
    </reaction>
</comment>
<dbReference type="GO" id="GO:0004526">
    <property type="term" value="F:ribonuclease P activity"/>
    <property type="evidence" value="ECO:0007669"/>
    <property type="project" value="UniProtKB-EC"/>
</dbReference>
<comment type="subunit">
    <text evidence="7">Consists of a catalytic RNA component (M1 or rnpB) and a protein subunit.</text>
</comment>
<keyword evidence="6 7" id="KW-0694">RNA-binding</keyword>
<keyword evidence="10" id="KW-1185">Reference proteome</keyword>
<dbReference type="PROSITE" id="PS00648">
    <property type="entry name" value="RIBONUCLEASE_P"/>
    <property type="match status" value="1"/>
</dbReference>
<evidence type="ECO:0000256" key="2">
    <source>
        <dbReference type="ARBA" id="ARBA00022694"/>
    </source>
</evidence>
<keyword evidence="5 7" id="KW-0378">Hydrolase</keyword>
<evidence type="ECO:0000256" key="1">
    <source>
        <dbReference type="ARBA" id="ARBA00002663"/>
    </source>
</evidence>
<keyword evidence="3 7" id="KW-0540">Nuclease</keyword>
<dbReference type="InterPro" id="IPR020568">
    <property type="entry name" value="Ribosomal_Su5_D2-typ_SF"/>
</dbReference>
<evidence type="ECO:0000256" key="7">
    <source>
        <dbReference type="HAMAP-Rule" id="MF_00227"/>
    </source>
</evidence>
<evidence type="ECO:0000313" key="9">
    <source>
        <dbReference type="EMBL" id="MCS5491993.1"/>
    </source>
</evidence>
<reference evidence="9 10" key="1">
    <citation type="submission" date="2022-08" db="EMBL/GenBank/DDBJ databases">
        <title>Algoriphagus sp. CAU 1643 isolated from mud.</title>
        <authorList>
            <person name="Kim W."/>
        </authorList>
    </citation>
    <scope>NUCLEOTIDE SEQUENCE [LARGE SCALE GENOMIC DNA]</scope>
    <source>
        <strain evidence="9 10">CAU 1643</strain>
    </source>
</reference>
<dbReference type="EC" id="3.1.26.5" evidence="7 8"/>
<keyword evidence="2 7" id="KW-0819">tRNA processing</keyword>
<dbReference type="RefSeq" id="WP_259415600.1">
    <property type="nucleotide sequence ID" value="NZ_JANWGH010000004.1"/>
</dbReference>
<comment type="function">
    <text evidence="1 7">RNaseP catalyzes the removal of the 5'-leader sequence from pre-tRNA to produce the mature 5'-terminus. It can also cleave other RNA substrates such as 4.5S RNA. The protein component plays an auxiliary but essential role in vivo by binding to the 5'-leader sequence and broadening the substrate specificity of the ribozyme.</text>
</comment>
<gene>
    <name evidence="7 9" type="primary">rnpA</name>
    <name evidence="9" type="ORF">NY014_16290</name>
</gene>
<evidence type="ECO:0000256" key="5">
    <source>
        <dbReference type="ARBA" id="ARBA00022801"/>
    </source>
</evidence>
<dbReference type="NCBIfam" id="TIGR00188">
    <property type="entry name" value="rnpA"/>
    <property type="match status" value="1"/>
</dbReference>
<dbReference type="Gene3D" id="3.30.230.10">
    <property type="match status" value="1"/>
</dbReference>
<dbReference type="PANTHER" id="PTHR33992">
    <property type="entry name" value="RIBONUCLEASE P PROTEIN COMPONENT"/>
    <property type="match status" value="1"/>
</dbReference>
<keyword evidence="4 7" id="KW-0255">Endonuclease</keyword>
<dbReference type="InterPro" id="IPR000100">
    <property type="entry name" value="RNase_P"/>
</dbReference>
<protein>
    <recommendedName>
        <fullName evidence="7 8">Ribonuclease P protein component</fullName>
        <shortName evidence="7">RNase P protein</shortName>
        <shortName evidence="7">RNaseP protein</shortName>
        <ecNumber evidence="7 8">3.1.26.5</ecNumber>
    </recommendedName>
    <alternativeName>
        <fullName evidence="7">Protein C5</fullName>
    </alternativeName>
</protein>
<dbReference type="InterPro" id="IPR014721">
    <property type="entry name" value="Ribsml_uS5_D2-typ_fold_subgr"/>
</dbReference>